<dbReference type="AlphaFoldDB" id="A0A1I7N0F6"/>
<dbReference type="EMBL" id="FPCH01000001">
    <property type="protein sequence ID" value="SFV28108.1"/>
    <property type="molecule type" value="Genomic_DNA"/>
</dbReference>
<dbReference type="InterPro" id="IPR036890">
    <property type="entry name" value="HATPase_C_sf"/>
</dbReference>
<dbReference type="STRING" id="51670.SAMN04488557_0928"/>
<feature type="domain" description="Histidine kinase/HSP90-like ATPase" evidence="14">
    <location>
        <begin position="220"/>
        <end position="316"/>
    </location>
</feature>
<dbReference type="InterPro" id="IPR038318">
    <property type="entry name" value="KdpD_sf"/>
</dbReference>
<dbReference type="Proteomes" id="UP000199423">
    <property type="component" value="Unassembled WGS sequence"/>
</dbReference>
<keyword evidence="5" id="KW-0808">Transferase</keyword>
<feature type="transmembrane region" description="Helical" evidence="13">
    <location>
        <begin position="48"/>
        <end position="65"/>
    </location>
</feature>
<evidence type="ECO:0000256" key="2">
    <source>
        <dbReference type="ARBA" id="ARBA00004141"/>
    </source>
</evidence>
<keyword evidence="7" id="KW-0547">Nucleotide-binding</keyword>
<dbReference type="PANTHER" id="PTHR41523">
    <property type="entry name" value="TWO-COMPONENT SYSTEM SENSOR PROTEIN"/>
    <property type="match status" value="1"/>
</dbReference>
<dbReference type="PANTHER" id="PTHR41523:SF8">
    <property type="entry name" value="ETHYLENE RESPONSE SENSOR PROTEIN"/>
    <property type="match status" value="1"/>
</dbReference>
<dbReference type="SUPFAM" id="SSF55874">
    <property type="entry name" value="ATPase domain of HSP90 chaperone/DNA topoisomerase II/histidine kinase"/>
    <property type="match status" value="1"/>
</dbReference>
<keyword evidence="12 13" id="KW-0472">Membrane</keyword>
<keyword evidence="8 15" id="KW-0418">Kinase</keyword>
<dbReference type="GO" id="GO:0000160">
    <property type="term" value="P:phosphorelay signal transduction system"/>
    <property type="evidence" value="ECO:0007669"/>
    <property type="project" value="UniProtKB-KW"/>
</dbReference>
<accession>A0A1I7N0F6</accession>
<evidence type="ECO:0000256" key="4">
    <source>
        <dbReference type="ARBA" id="ARBA00022553"/>
    </source>
</evidence>
<dbReference type="GO" id="GO:0005524">
    <property type="term" value="F:ATP binding"/>
    <property type="evidence" value="ECO:0007669"/>
    <property type="project" value="UniProtKB-KW"/>
</dbReference>
<dbReference type="Pfam" id="PF13493">
    <property type="entry name" value="DUF4118"/>
    <property type="match status" value="1"/>
</dbReference>
<protein>
    <recommendedName>
        <fullName evidence="3">histidine kinase</fullName>
        <ecNumber evidence="3">2.7.13.3</ecNumber>
    </recommendedName>
</protein>
<comment type="subcellular location">
    <subcellularLocation>
        <location evidence="2">Membrane</location>
        <topology evidence="2">Multi-pass membrane protein</topology>
    </subcellularLocation>
</comment>
<evidence type="ECO:0000256" key="10">
    <source>
        <dbReference type="ARBA" id="ARBA00022989"/>
    </source>
</evidence>
<dbReference type="InterPro" id="IPR003594">
    <property type="entry name" value="HATPase_dom"/>
</dbReference>
<evidence type="ECO:0000256" key="12">
    <source>
        <dbReference type="ARBA" id="ARBA00023136"/>
    </source>
</evidence>
<evidence type="ECO:0000256" key="13">
    <source>
        <dbReference type="SAM" id="Phobius"/>
    </source>
</evidence>
<dbReference type="SMART" id="SM00387">
    <property type="entry name" value="HATPase_c"/>
    <property type="match status" value="1"/>
</dbReference>
<dbReference type="Gene3D" id="3.30.450.20">
    <property type="entry name" value="PAS domain"/>
    <property type="match status" value="1"/>
</dbReference>
<dbReference type="GO" id="GO:0004673">
    <property type="term" value="F:protein histidine kinase activity"/>
    <property type="evidence" value="ECO:0007669"/>
    <property type="project" value="UniProtKB-EC"/>
</dbReference>
<evidence type="ECO:0000256" key="5">
    <source>
        <dbReference type="ARBA" id="ARBA00022679"/>
    </source>
</evidence>
<keyword evidence="9" id="KW-0067">ATP-binding</keyword>
<evidence type="ECO:0000259" key="14">
    <source>
        <dbReference type="SMART" id="SM00387"/>
    </source>
</evidence>
<proteinExistence type="predicted"/>
<dbReference type="Gene3D" id="3.30.565.10">
    <property type="entry name" value="Histidine kinase-like ATPase, C-terminal domain"/>
    <property type="match status" value="1"/>
</dbReference>
<keyword evidence="16" id="KW-1185">Reference proteome</keyword>
<evidence type="ECO:0000256" key="7">
    <source>
        <dbReference type="ARBA" id="ARBA00022741"/>
    </source>
</evidence>
<dbReference type="InterPro" id="IPR011495">
    <property type="entry name" value="Sig_transdc_His_kin_sub2_dim/P"/>
</dbReference>
<keyword evidence="4" id="KW-0597">Phosphoprotein</keyword>
<keyword evidence="6 13" id="KW-0812">Transmembrane</keyword>
<comment type="catalytic activity">
    <reaction evidence="1">
        <text>ATP + protein L-histidine = ADP + protein N-phospho-L-histidine.</text>
        <dbReference type="EC" id="2.7.13.3"/>
    </reaction>
</comment>
<gene>
    <name evidence="15" type="ORF">SAMN04488557_0928</name>
</gene>
<evidence type="ECO:0000256" key="11">
    <source>
        <dbReference type="ARBA" id="ARBA00023012"/>
    </source>
</evidence>
<keyword evidence="11" id="KW-0902">Two-component regulatory system</keyword>
<sequence>MRYLVTVALVALVAWIQYSWIGDAAFRYPFLAYFPIIFITGAFLDRGNGFFATVLSALAVSYFFMEPRYWIDVINRSDQVALALFVVIGFAISAVVEALHTGLVSLADEHARVSEAVRDREVLLHELAHRTRNDFANVVTLLNLQARSANAEAREALTSAAERVQTIARVHRRLELRGEHVFVDTKSYIGELCADLRLSRLAMRPIAIECNAESHSISLEKAVPLGLIINESVTNATKHAFPQRHGSIIVDFRQEGEAYKLVVADDGVGQRNGPESGKAGIGNRLMGMLAAQLGSKIEVEPRSPGTAIVVTIPVKIAN</sequence>
<keyword evidence="10 13" id="KW-1133">Transmembrane helix</keyword>
<dbReference type="EC" id="2.7.13.3" evidence="3"/>
<organism evidence="15 16">
    <name type="scientific">Hyphomicrobium facile</name>
    <dbReference type="NCBI Taxonomy" id="51670"/>
    <lineage>
        <taxon>Bacteria</taxon>
        <taxon>Pseudomonadati</taxon>
        <taxon>Pseudomonadota</taxon>
        <taxon>Alphaproteobacteria</taxon>
        <taxon>Hyphomicrobiales</taxon>
        <taxon>Hyphomicrobiaceae</taxon>
        <taxon>Hyphomicrobium</taxon>
    </lineage>
</organism>
<dbReference type="GO" id="GO:0016020">
    <property type="term" value="C:membrane"/>
    <property type="evidence" value="ECO:0007669"/>
    <property type="project" value="UniProtKB-SubCell"/>
</dbReference>
<reference evidence="16" key="1">
    <citation type="submission" date="2016-10" db="EMBL/GenBank/DDBJ databases">
        <authorList>
            <person name="Varghese N."/>
            <person name="Submissions S."/>
        </authorList>
    </citation>
    <scope>NUCLEOTIDE SEQUENCE [LARGE SCALE GENOMIC DNA]</scope>
    <source>
        <strain evidence="16">DSM 1565</strain>
    </source>
</reference>
<evidence type="ECO:0000256" key="8">
    <source>
        <dbReference type="ARBA" id="ARBA00022777"/>
    </source>
</evidence>
<name>A0A1I7N0F6_9HYPH</name>
<evidence type="ECO:0000313" key="16">
    <source>
        <dbReference type="Proteomes" id="UP000199423"/>
    </source>
</evidence>
<dbReference type="Pfam" id="PF02518">
    <property type="entry name" value="HATPase_c"/>
    <property type="match status" value="1"/>
</dbReference>
<evidence type="ECO:0000256" key="6">
    <source>
        <dbReference type="ARBA" id="ARBA00022692"/>
    </source>
</evidence>
<dbReference type="Pfam" id="PF07568">
    <property type="entry name" value="HisKA_2"/>
    <property type="match status" value="1"/>
</dbReference>
<evidence type="ECO:0000256" key="3">
    <source>
        <dbReference type="ARBA" id="ARBA00012438"/>
    </source>
</evidence>
<evidence type="ECO:0000313" key="15">
    <source>
        <dbReference type="EMBL" id="SFV28108.1"/>
    </source>
</evidence>
<dbReference type="InterPro" id="IPR025201">
    <property type="entry name" value="KdpD_TM"/>
</dbReference>
<evidence type="ECO:0000256" key="9">
    <source>
        <dbReference type="ARBA" id="ARBA00022840"/>
    </source>
</evidence>
<dbReference type="Gene3D" id="1.20.120.620">
    <property type="entry name" value="Backbone structure of the membrane domain of e. Coli histidine kinase receptor kdpd"/>
    <property type="match status" value="1"/>
</dbReference>
<evidence type="ECO:0000256" key="1">
    <source>
        <dbReference type="ARBA" id="ARBA00000085"/>
    </source>
</evidence>
<feature type="transmembrane region" description="Helical" evidence="13">
    <location>
        <begin position="77"/>
        <end position="96"/>
    </location>
</feature>